<dbReference type="AlphaFoldDB" id="A0AAE3MHZ5"/>
<comment type="caution">
    <text evidence="2">The sequence shown here is derived from an EMBL/GenBank/DDBJ whole genome shotgun (WGS) entry which is preliminary data.</text>
</comment>
<dbReference type="PANTHER" id="PTHR33293:SF1">
    <property type="entry name" value="INSERTION ELEMENT IS1 1 PROTEIN INSB-RELATED"/>
    <property type="match status" value="1"/>
</dbReference>
<protein>
    <submittedName>
        <fullName evidence="2">IS1595 family transposase</fullName>
    </submittedName>
</protein>
<proteinExistence type="predicted"/>
<dbReference type="SMART" id="SM01126">
    <property type="entry name" value="DDE_Tnp_IS1595"/>
    <property type="match status" value="1"/>
</dbReference>
<gene>
    <name evidence="2" type="ORF">OM074_17530</name>
</gene>
<accession>A0AAE3MHZ5</accession>
<dbReference type="RefSeq" id="WP_301201844.1">
    <property type="nucleotide sequence ID" value="NZ_JAPDPI010000046.1"/>
</dbReference>
<dbReference type="PANTHER" id="PTHR33293">
    <property type="entry name" value="INSERTION ELEMENT IS1 1 PROTEIN INSB-RELATED"/>
    <property type="match status" value="1"/>
</dbReference>
<dbReference type="Proteomes" id="UP001207408">
    <property type="component" value="Unassembled WGS sequence"/>
</dbReference>
<keyword evidence="3" id="KW-1185">Reference proteome</keyword>
<name>A0AAE3MHZ5_9BACT</name>
<dbReference type="EMBL" id="JAPDPI010000046">
    <property type="protein sequence ID" value="MCW3807437.1"/>
    <property type="molecule type" value="Genomic_DNA"/>
</dbReference>
<reference evidence="2" key="1">
    <citation type="submission" date="2022-10" db="EMBL/GenBank/DDBJ databases">
        <authorList>
            <person name="Yu W.X."/>
        </authorList>
    </citation>
    <scope>NUCLEOTIDE SEQUENCE</scope>
    <source>
        <strain evidence="2">D04</strain>
    </source>
</reference>
<dbReference type="InterPro" id="IPR051354">
    <property type="entry name" value="Transposase_27_IS1"/>
</dbReference>
<dbReference type="NCBIfam" id="NF033547">
    <property type="entry name" value="transpos_IS1595"/>
    <property type="match status" value="1"/>
</dbReference>
<evidence type="ECO:0000259" key="1">
    <source>
        <dbReference type="SMART" id="SM01126"/>
    </source>
</evidence>
<dbReference type="InterPro" id="IPR024445">
    <property type="entry name" value="Tnp_ISXO2-like"/>
</dbReference>
<feature type="domain" description="ISXO2-like transposase" evidence="1">
    <location>
        <begin position="141"/>
        <end position="295"/>
    </location>
</feature>
<sequence>MKARTFHKLLLQVDRLNSDQFRRLKESLQSIELSNKVAANIETPFQELSCPHCKSQKKQRWGKRSGLQRYRCKECKRTYNSLTNTPLSRLRKKEQWLEYSSCLVSGISVRKAAMKCNVHRNTSFRWRHRFLANAKSVAPEKLSGIIEADETYFLKSEKGNKKLNRKPRKRGGKASQRGLSKEQVCVLVCRDRQANTIDHIFENFTGNNLKDYLKDKVSSDILFCSDGKSTYKKFIKEKGYRHGCLNLSKGIRIIKDIVHIQNVNAYHSRLKEWLYRFHGVATKYLENYLSWFRELDEFASDIRPEILLLRGKKASLYKVQPFTVT</sequence>
<evidence type="ECO:0000313" key="3">
    <source>
        <dbReference type="Proteomes" id="UP001207408"/>
    </source>
</evidence>
<dbReference type="Pfam" id="PF12762">
    <property type="entry name" value="DDE_Tnp_IS1595"/>
    <property type="match status" value="1"/>
</dbReference>
<organism evidence="2 3">
    <name type="scientific">Plebeiibacterium marinum</name>
    <dbReference type="NCBI Taxonomy" id="2992111"/>
    <lineage>
        <taxon>Bacteria</taxon>
        <taxon>Pseudomonadati</taxon>
        <taxon>Bacteroidota</taxon>
        <taxon>Bacteroidia</taxon>
        <taxon>Marinilabiliales</taxon>
        <taxon>Marinilabiliaceae</taxon>
        <taxon>Plebeiibacterium</taxon>
    </lineage>
</organism>
<evidence type="ECO:0000313" key="2">
    <source>
        <dbReference type="EMBL" id="MCW3807437.1"/>
    </source>
</evidence>